<reference evidence="2" key="1">
    <citation type="submission" date="2023-03" db="EMBL/GenBank/DDBJ databases">
        <title>Massive genome expansion in bonnet fungi (Mycena s.s.) driven by repeated elements and novel gene families across ecological guilds.</title>
        <authorList>
            <consortium name="Lawrence Berkeley National Laboratory"/>
            <person name="Harder C.B."/>
            <person name="Miyauchi S."/>
            <person name="Viragh M."/>
            <person name="Kuo A."/>
            <person name="Thoen E."/>
            <person name="Andreopoulos B."/>
            <person name="Lu D."/>
            <person name="Skrede I."/>
            <person name="Drula E."/>
            <person name="Henrissat B."/>
            <person name="Morin E."/>
            <person name="Kohler A."/>
            <person name="Barry K."/>
            <person name="LaButti K."/>
            <person name="Morin E."/>
            <person name="Salamov A."/>
            <person name="Lipzen A."/>
            <person name="Mereny Z."/>
            <person name="Hegedus B."/>
            <person name="Baldrian P."/>
            <person name="Stursova M."/>
            <person name="Weitz H."/>
            <person name="Taylor A."/>
            <person name="Grigoriev I.V."/>
            <person name="Nagy L.G."/>
            <person name="Martin F."/>
            <person name="Kauserud H."/>
        </authorList>
    </citation>
    <scope>NUCLEOTIDE SEQUENCE</scope>
    <source>
        <strain evidence="2">CBHHK002</strain>
    </source>
</reference>
<feature type="compositionally biased region" description="Acidic residues" evidence="1">
    <location>
        <begin position="66"/>
        <end position="78"/>
    </location>
</feature>
<gene>
    <name evidence="2" type="ORF">DFH08DRAFT_979040</name>
</gene>
<accession>A0AAD6YXE5</accession>
<evidence type="ECO:0000313" key="3">
    <source>
        <dbReference type="Proteomes" id="UP001218218"/>
    </source>
</evidence>
<dbReference type="AlphaFoldDB" id="A0AAD6YXE5"/>
<dbReference type="Proteomes" id="UP001218218">
    <property type="component" value="Unassembled WGS sequence"/>
</dbReference>
<feature type="region of interest" description="Disordered" evidence="1">
    <location>
        <begin position="66"/>
        <end position="104"/>
    </location>
</feature>
<evidence type="ECO:0000313" key="2">
    <source>
        <dbReference type="EMBL" id="KAJ7301179.1"/>
    </source>
</evidence>
<name>A0AAD6YXE5_9AGAR</name>
<dbReference type="EMBL" id="JARIHO010000142">
    <property type="protein sequence ID" value="KAJ7301179.1"/>
    <property type="molecule type" value="Genomic_DNA"/>
</dbReference>
<keyword evidence="3" id="KW-1185">Reference proteome</keyword>
<sequence>MNLQLPSSHWNDYTRLGGVGKLDVLIAQRARLYPDFPPVYDQVAVSFDADDMYGAATITRLHMDPDEEEEEVVAEDDTAPGFRSDSLSPEPIAARHPQTAFYEP</sequence>
<comment type="caution">
    <text evidence="2">The sequence shown here is derived from an EMBL/GenBank/DDBJ whole genome shotgun (WGS) entry which is preliminary data.</text>
</comment>
<evidence type="ECO:0000256" key="1">
    <source>
        <dbReference type="SAM" id="MobiDB-lite"/>
    </source>
</evidence>
<protein>
    <submittedName>
        <fullName evidence="2">Uncharacterized protein</fullName>
    </submittedName>
</protein>
<organism evidence="2 3">
    <name type="scientific">Mycena albidolilacea</name>
    <dbReference type="NCBI Taxonomy" id="1033008"/>
    <lineage>
        <taxon>Eukaryota</taxon>
        <taxon>Fungi</taxon>
        <taxon>Dikarya</taxon>
        <taxon>Basidiomycota</taxon>
        <taxon>Agaricomycotina</taxon>
        <taxon>Agaricomycetes</taxon>
        <taxon>Agaricomycetidae</taxon>
        <taxon>Agaricales</taxon>
        <taxon>Marasmiineae</taxon>
        <taxon>Mycenaceae</taxon>
        <taxon>Mycena</taxon>
    </lineage>
</organism>
<proteinExistence type="predicted"/>